<dbReference type="PANTHER" id="PTHR24171">
    <property type="entry name" value="ANKYRIN REPEAT DOMAIN-CONTAINING PROTEIN 39-RELATED"/>
    <property type="match status" value="1"/>
</dbReference>
<evidence type="ECO:0000313" key="5">
    <source>
        <dbReference type="Proteomes" id="UP000076532"/>
    </source>
</evidence>
<feature type="non-terminal residue" evidence="4">
    <location>
        <position position="76"/>
    </location>
</feature>
<feature type="non-terminal residue" evidence="4">
    <location>
        <position position="1"/>
    </location>
</feature>
<keyword evidence="2 3" id="KW-0040">ANK repeat</keyword>
<dbReference type="SMART" id="SM00248">
    <property type="entry name" value="ANK"/>
    <property type="match status" value="2"/>
</dbReference>
<organism evidence="4 5">
    <name type="scientific">Athelia psychrophila</name>
    <dbReference type="NCBI Taxonomy" id="1759441"/>
    <lineage>
        <taxon>Eukaryota</taxon>
        <taxon>Fungi</taxon>
        <taxon>Dikarya</taxon>
        <taxon>Basidiomycota</taxon>
        <taxon>Agaricomycotina</taxon>
        <taxon>Agaricomycetes</taxon>
        <taxon>Agaricomycetidae</taxon>
        <taxon>Atheliales</taxon>
        <taxon>Atheliaceae</taxon>
        <taxon>Athelia</taxon>
    </lineage>
</organism>
<dbReference type="Pfam" id="PF12796">
    <property type="entry name" value="Ank_2"/>
    <property type="match status" value="1"/>
</dbReference>
<dbReference type="Gene3D" id="1.25.40.20">
    <property type="entry name" value="Ankyrin repeat-containing domain"/>
    <property type="match status" value="1"/>
</dbReference>
<gene>
    <name evidence="4" type="ORF">FIBSPDRAFT_664980</name>
</gene>
<sequence length="76" mass="8351">LHEAAAGGNVEIVKLLLDRGANVNVQMPEYRYVQRTESGYVRRAGYGYGSTPLHLALLSGHTEIGKLLLEWGARVN</sequence>
<proteinExistence type="predicted"/>
<evidence type="ECO:0000256" key="1">
    <source>
        <dbReference type="ARBA" id="ARBA00022737"/>
    </source>
</evidence>
<dbReference type="InterPro" id="IPR036770">
    <property type="entry name" value="Ankyrin_rpt-contain_sf"/>
</dbReference>
<dbReference type="OrthoDB" id="194358at2759"/>
<dbReference type="PROSITE" id="PS50297">
    <property type="entry name" value="ANK_REP_REGION"/>
    <property type="match status" value="2"/>
</dbReference>
<protein>
    <submittedName>
        <fullName evidence="4">Uncharacterized protein</fullName>
    </submittedName>
</protein>
<dbReference type="Proteomes" id="UP000076532">
    <property type="component" value="Unassembled WGS sequence"/>
</dbReference>
<dbReference type="SUPFAM" id="SSF48403">
    <property type="entry name" value="Ankyrin repeat"/>
    <property type="match status" value="1"/>
</dbReference>
<dbReference type="AlphaFoldDB" id="A0A165ZZ72"/>
<evidence type="ECO:0000256" key="3">
    <source>
        <dbReference type="PROSITE-ProRule" id="PRU00023"/>
    </source>
</evidence>
<dbReference type="PROSITE" id="PS50088">
    <property type="entry name" value="ANK_REPEAT"/>
    <property type="match status" value="2"/>
</dbReference>
<keyword evidence="5" id="KW-1185">Reference proteome</keyword>
<feature type="repeat" description="ANK" evidence="3">
    <location>
        <begin position="1"/>
        <end position="28"/>
    </location>
</feature>
<dbReference type="InterPro" id="IPR002110">
    <property type="entry name" value="Ankyrin_rpt"/>
</dbReference>
<evidence type="ECO:0000313" key="4">
    <source>
        <dbReference type="EMBL" id="KZP11082.1"/>
    </source>
</evidence>
<keyword evidence="1" id="KW-0677">Repeat</keyword>
<dbReference type="EMBL" id="KV417668">
    <property type="protein sequence ID" value="KZP11082.1"/>
    <property type="molecule type" value="Genomic_DNA"/>
</dbReference>
<accession>A0A165ZZ72</accession>
<name>A0A165ZZ72_9AGAM</name>
<feature type="repeat" description="ANK" evidence="3">
    <location>
        <begin position="48"/>
        <end position="76"/>
    </location>
</feature>
<evidence type="ECO:0000256" key="2">
    <source>
        <dbReference type="ARBA" id="ARBA00023043"/>
    </source>
</evidence>
<reference evidence="4 5" key="1">
    <citation type="journal article" date="2016" name="Mol. Biol. Evol.">
        <title>Comparative Genomics of Early-Diverging Mushroom-Forming Fungi Provides Insights into the Origins of Lignocellulose Decay Capabilities.</title>
        <authorList>
            <person name="Nagy L.G."/>
            <person name="Riley R."/>
            <person name="Tritt A."/>
            <person name="Adam C."/>
            <person name="Daum C."/>
            <person name="Floudas D."/>
            <person name="Sun H."/>
            <person name="Yadav J.S."/>
            <person name="Pangilinan J."/>
            <person name="Larsson K.H."/>
            <person name="Matsuura K."/>
            <person name="Barry K."/>
            <person name="Labutti K."/>
            <person name="Kuo R."/>
            <person name="Ohm R.A."/>
            <person name="Bhattacharya S.S."/>
            <person name="Shirouzu T."/>
            <person name="Yoshinaga Y."/>
            <person name="Martin F.M."/>
            <person name="Grigoriev I.V."/>
            <person name="Hibbett D.S."/>
        </authorList>
    </citation>
    <scope>NUCLEOTIDE SEQUENCE [LARGE SCALE GENOMIC DNA]</scope>
    <source>
        <strain evidence="4 5">CBS 109695</strain>
    </source>
</reference>